<protein>
    <submittedName>
        <fullName evidence="4">SDR family NAD(P)-dependent oxidoreductase</fullName>
    </submittedName>
</protein>
<dbReference type="Gene3D" id="3.40.50.720">
    <property type="entry name" value="NAD(P)-binding Rossmann-like Domain"/>
    <property type="match status" value="1"/>
</dbReference>
<evidence type="ECO:0000313" key="5">
    <source>
        <dbReference type="Proteomes" id="UP000632766"/>
    </source>
</evidence>
<sequence length="269" mass="28775">MELKLAGKRALVTGSSSGIGAAIATSLAQEGVTVVIHGRNRERAQSVADQIATEGGKAMVAIADLSTIEGATAVVDQTLQTFGGIDILVNNAGGTDWEFSNWKSASLEEWEALFQQNFFSALRLIHAFIPHMQTLGWGRIINIATIWAIQPGLGMPHYAAAKAALVNSTVSLAQELAHTGITVNTVTPGPILTPPVEQNIRDLAVQYDWGDDWVDIERNYITQILPLSVNRIGYGSDIANAVAFLASPLADFIDGINLRVDGGYIKSIH</sequence>
<comment type="similarity">
    <text evidence="1 3">Belongs to the short-chain dehydrogenases/reductases (SDR) family.</text>
</comment>
<keyword evidence="5" id="KW-1185">Reference proteome</keyword>
<evidence type="ECO:0000313" key="4">
    <source>
        <dbReference type="EMBL" id="MBH8561903.1"/>
    </source>
</evidence>
<dbReference type="RefSeq" id="WP_198123900.1">
    <property type="nucleotide sequence ID" value="NZ_JAECZC010000008.1"/>
</dbReference>
<dbReference type="EMBL" id="JAECZC010000008">
    <property type="protein sequence ID" value="MBH8561903.1"/>
    <property type="molecule type" value="Genomic_DNA"/>
</dbReference>
<dbReference type="PANTHER" id="PTHR42879">
    <property type="entry name" value="3-OXOACYL-(ACYL-CARRIER-PROTEIN) REDUCTASE"/>
    <property type="match status" value="1"/>
</dbReference>
<dbReference type="InterPro" id="IPR002347">
    <property type="entry name" value="SDR_fam"/>
</dbReference>
<dbReference type="GO" id="GO:0016491">
    <property type="term" value="F:oxidoreductase activity"/>
    <property type="evidence" value="ECO:0007669"/>
    <property type="project" value="UniProtKB-KW"/>
</dbReference>
<keyword evidence="2" id="KW-0560">Oxidoreductase</keyword>
<dbReference type="FunFam" id="3.40.50.720:FF:000084">
    <property type="entry name" value="Short-chain dehydrogenase reductase"/>
    <property type="match status" value="1"/>
</dbReference>
<accession>A0A8J7HQN7</accession>
<evidence type="ECO:0000256" key="2">
    <source>
        <dbReference type="ARBA" id="ARBA00023002"/>
    </source>
</evidence>
<proteinExistence type="inferred from homology"/>
<evidence type="ECO:0000256" key="3">
    <source>
        <dbReference type="RuleBase" id="RU000363"/>
    </source>
</evidence>
<organism evidence="4 5">
    <name type="scientific">Amazonocrinis nigriterrae CENA67</name>
    <dbReference type="NCBI Taxonomy" id="2794033"/>
    <lineage>
        <taxon>Bacteria</taxon>
        <taxon>Bacillati</taxon>
        <taxon>Cyanobacteriota</taxon>
        <taxon>Cyanophyceae</taxon>
        <taxon>Nostocales</taxon>
        <taxon>Nostocaceae</taxon>
        <taxon>Amazonocrinis</taxon>
        <taxon>Amazonocrinis nigriterrae</taxon>
    </lineage>
</organism>
<dbReference type="PRINTS" id="PR00080">
    <property type="entry name" value="SDRFAMILY"/>
</dbReference>
<dbReference type="Pfam" id="PF00106">
    <property type="entry name" value="adh_short"/>
    <property type="match status" value="1"/>
</dbReference>
<gene>
    <name evidence="4" type="ORF">I8748_06895</name>
</gene>
<dbReference type="SUPFAM" id="SSF51735">
    <property type="entry name" value="NAD(P)-binding Rossmann-fold domains"/>
    <property type="match status" value="1"/>
</dbReference>
<reference evidence="4 5" key="1">
    <citation type="journal article" date="2021" name="Int. J. Syst. Evol. Microbiol.">
        <title>Amazonocrinis nigriterrae gen. nov., sp. nov., Atlanticothrix silvestris gen. nov., sp. nov. and Dendronalium phyllosphericum gen. nov., sp. nov., nostocacean cyanobacteria from Brazilian environments.</title>
        <authorList>
            <person name="Alvarenga D.O."/>
            <person name="Andreote A.P.D."/>
            <person name="Branco L.H.Z."/>
            <person name="Delbaje E."/>
            <person name="Cruz R.B."/>
            <person name="Varani A.M."/>
            <person name="Fiore M.F."/>
        </authorList>
    </citation>
    <scope>NUCLEOTIDE SEQUENCE [LARGE SCALE GENOMIC DNA]</scope>
    <source>
        <strain evidence="4 5">CENA67</strain>
    </source>
</reference>
<evidence type="ECO:0000256" key="1">
    <source>
        <dbReference type="ARBA" id="ARBA00006484"/>
    </source>
</evidence>
<dbReference type="PRINTS" id="PR00081">
    <property type="entry name" value="GDHRDH"/>
</dbReference>
<comment type="caution">
    <text evidence="4">The sequence shown here is derived from an EMBL/GenBank/DDBJ whole genome shotgun (WGS) entry which is preliminary data.</text>
</comment>
<dbReference type="InterPro" id="IPR050259">
    <property type="entry name" value="SDR"/>
</dbReference>
<dbReference type="Proteomes" id="UP000632766">
    <property type="component" value="Unassembled WGS sequence"/>
</dbReference>
<dbReference type="InterPro" id="IPR036291">
    <property type="entry name" value="NAD(P)-bd_dom_sf"/>
</dbReference>
<dbReference type="AlphaFoldDB" id="A0A8J7HQN7"/>
<name>A0A8J7HQN7_9NOST</name>